<dbReference type="Pfam" id="PF02625">
    <property type="entry name" value="XdhC_CoxI"/>
    <property type="match status" value="1"/>
</dbReference>
<evidence type="ECO:0000259" key="3">
    <source>
        <dbReference type="Pfam" id="PF13478"/>
    </source>
</evidence>
<dbReference type="RefSeq" id="WP_092099868.1">
    <property type="nucleotide sequence ID" value="NZ_FOOT01000002.1"/>
</dbReference>
<dbReference type="Gene3D" id="3.40.50.720">
    <property type="entry name" value="NAD(P)-binding Rossmann-like Domain"/>
    <property type="match status" value="1"/>
</dbReference>
<proteinExistence type="predicted"/>
<evidence type="ECO:0000313" key="4">
    <source>
        <dbReference type="EMBL" id="SFG40382.1"/>
    </source>
</evidence>
<evidence type="ECO:0000256" key="1">
    <source>
        <dbReference type="SAM" id="MobiDB-lite"/>
    </source>
</evidence>
<feature type="region of interest" description="Disordered" evidence="1">
    <location>
        <begin position="389"/>
        <end position="408"/>
    </location>
</feature>
<dbReference type="STRING" id="1436961.SAMN05421739_102405"/>
<reference evidence="5" key="1">
    <citation type="submission" date="2016-10" db="EMBL/GenBank/DDBJ databases">
        <authorList>
            <person name="Varghese N."/>
            <person name="Submissions S."/>
        </authorList>
    </citation>
    <scope>NUCLEOTIDE SEQUENCE [LARGE SCALE GENOMIC DNA]</scope>
    <source>
        <strain evidence="5">LP51</strain>
    </source>
</reference>
<name>A0A1I2RIP0_9BACT</name>
<dbReference type="Pfam" id="PF13478">
    <property type="entry name" value="XdhC_C"/>
    <property type="match status" value="1"/>
</dbReference>
<accession>A0A1I2RIP0</accession>
<feature type="domain" description="XdhC- CoxI" evidence="2">
    <location>
        <begin position="15"/>
        <end position="81"/>
    </location>
</feature>
<keyword evidence="5" id="KW-1185">Reference proteome</keyword>
<dbReference type="InterPro" id="IPR052698">
    <property type="entry name" value="MoCofactor_Util/Proc"/>
</dbReference>
<protein>
    <submittedName>
        <fullName evidence="4">Xanthine and CO dehydrogenase maturation factor, XdhC/CoxF family</fullName>
    </submittedName>
</protein>
<dbReference type="OrthoDB" id="9773039at2"/>
<evidence type="ECO:0000313" key="5">
    <source>
        <dbReference type="Proteomes" id="UP000198724"/>
    </source>
</evidence>
<feature type="compositionally biased region" description="Low complexity" evidence="1">
    <location>
        <begin position="389"/>
        <end position="399"/>
    </location>
</feature>
<dbReference type="PANTHER" id="PTHR30388">
    <property type="entry name" value="ALDEHYDE OXIDOREDUCTASE MOLYBDENUM COFACTOR ASSEMBLY PROTEIN"/>
    <property type="match status" value="1"/>
</dbReference>
<dbReference type="EMBL" id="FOOT01000002">
    <property type="protein sequence ID" value="SFG40382.1"/>
    <property type="molecule type" value="Genomic_DNA"/>
</dbReference>
<sequence>MKEIQDIVAAFEQAREQNKKTALATVVHVEGSSYRRPGARMLVTEDGQLTGAVSGGCLEGDALRKARLVMLEQKSMLITYDTTDDDDAKLGVGLGCNGIIRILIEPINPESPDNPIAYFKTFLSSRRAAVLITLFSLENRVAEQPGTCLFISEGRKVSGTCTDKAIEEALLTDAERALEAGVSVTKTYVSSENTLTGFVEILKPAVSLVVVGAGNDAIPLTQLAAILGWQVTVVDGRANYATTNRFPGAQRVLVSKPKKVLSHIQPDAQTVFVLMTHNYNYDIAMLRQLLPLQLPYIGSLGPKKKLDRMLAELQEEVLVIPEEQLAFVYGPTGLDLGAETPEEIALSIISEIKAVLSGKNGTSLRNRQDVIHPREATVIEQEILADNSTSASTGARGTSMKGSFTCGS</sequence>
<dbReference type="Proteomes" id="UP000198724">
    <property type="component" value="Unassembled WGS sequence"/>
</dbReference>
<dbReference type="AlphaFoldDB" id="A0A1I2RIP0"/>
<dbReference type="InterPro" id="IPR027051">
    <property type="entry name" value="XdhC_Rossmann_dom"/>
</dbReference>
<evidence type="ECO:0000259" key="2">
    <source>
        <dbReference type="Pfam" id="PF02625"/>
    </source>
</evidence>
<feature type="domain" description="XdhC Rossmann" evidence="3">
    <location>
        <begin position="208"/>
        <end position="352"/>
    </location>
</feature>
<gene>
    <name evidence="4" type="ORF">SAMN05421739_102405</name>
</gene>
<dbReference type="InterPro" id="IPR003777">
    <property type="entry name" value="XdhC_CoxI"/>
</dbReference>
<dbReference type="PANTHER" id="PTHR30388:SF6">
    <property type="entry name" value="XANTHINE DEHYDROGENASE SUBUNIT A-RELATED"/>
    <property type="match status" value="1"/>
</dbReference>
<organism evidence="4 5">
    <name type="scientific">Pontibacter chinhatensis</name>
    <dbReference type="NCBI Taxonomy" id="1436961"/>
    <lineage>
        <taxon>Bacteria</taxon>
        <taxon>Pseudomonadati</taxon>
        <taxon>Bacteroidota</taxon>
        <taxon>Cytophagia</taxon>
        <taxon>Cytophagales</taxon>
        <taxon>Hymenobacteraceae</taxon>
        <taxon>Pontibacter</taxon>
    </lineage>
</organism>